<dbReference type="PANTHER" id="PTHR11908">
    <property type="entry name" value="XANTHINE DEHYDROGENASE"/>
    <property type="match status" value="1"/>
</dbReference>
<dbReference type="PANTHER" id="PTHR11908:SF132">
    <property type="entry name" value="ALDEHYDE OXIDASE 1-RELATED"/>
    <property type="match status" value="1"/>
</dbReference>
<dbReference type="Gene3D" id="3.90.1170.50">
    <property type="entry name" value="Aldehyde oxidase/xanthine dehydrogenase, a/b hammerhead"/>
    <property type="match status" value="1"/>
</dbReference>
<dbReference type="OrthoDB" id="9758509at2"/>
<accession>A0A8B2NI31</accession>
<sequence length="780" mass="81296">MDTVSPTRQTAVGRSLPNRRWDRLVRGRGRFVANVAHPDTLHAAVVRAAEAYGTIEAVDTTAARGAEGVVAVFTAGDFDGLCAPWRATHQVFGQARVPQEFALARGVIRYVGEPIAVVVAETAHAARDAAELVEVSVAGLDPVIAATDALGASAPVLHPELGAASPANLHARIARDAPPAPGGTRHTVHLSLARVAPQPMETRGLLAHYDPAEGTLFVRQSHQHPHQMQDVYSRLLGIPEHKVQVLCDDVGGAFGLKQQLHKDEMAAVCASVKLGRPVRFVVTRNESLISDGQARDHDLTGHVEIGADGRVAALRLTDVCGVGAFGLFPRTSFGEAGQTSRLFGAPYAVPAVAYDGTLAFQNRPPLGHYRGVGHPVACVITEALMDAAARACGEDPIAFRRRHLHDLSAGPVTTPGGIVVERYRMAECLDLIERRLAELPRPADGRLRGVGVACLLELTANGSRYYGDGDVNIACTETAVLKMEPSGVVRLATGNTDQGQGSDQMLAQVVAGTLGIAPDDVAVTSGDSAHSPYGGGAFGSRGTAVGGQAARNAAERLRERLLATAALLHQRDAAELELSGGQVVTTDGTALMSLAELARLCHFKPHLLPPEHEAGLTVVGRHVPPADAMNASAAFAAVVAIDPDTGTVEVERLMAAHEAGTLVNPQSVDAQITGGAVQGLGQALYEAVRMDDAGQPLTGSFMDYAMPRADMVPPVEVLHVPPLPGDGFAPRGVGEAGASCAPAAILCAINNALAPVGAAVTELPATPLVVWNALQSARKG</sequence>
<dbReference type="GO" id="GO:0016491">
    <property type="term" value="F:oxidoreductase activity"/>
    <property type="evidence" value="ECO:0007669"/>
    <property type="project" value="UniProtKB-KW"/>
</dbReference>
<evidence type="ECO:0000313" key="4">
    <source>
        <dbReference type="EMBL" id="RAH98982.1"/>
    </source>
</evidence>
<keyword evidence="1" id="KW-0500">Molybdenum</keyword>
<keyword evidence="5" id="KW-1185">Reference proteome</keyword>
<dbReference type="SUPFAM" id="SSF54665">
    <property type="entry name" value="CO dehydrogenase molybdoprotein N-domain-like"/>
    <property type="match status" value="1"/>
</dbReference>
<dbReference type="InterPro" id="IPR016208">
    <property type="entry name" value="Ald_Oxase/xanthine_DH-like"/>
</dbReference>
<dbReference type="Pfam" id="PF02738">
    <property type="entry name" value="MoCoBD_1"/>
    <property type="match status" value="1"/>
</dbReference>
<keyword evidence="2" id="KW-0560">Oxidoreductase</keyword>
<dbReference type="InterPro" id="IPR000674">
    <property type="entry name" value="Ald_Oxase/Xan_DH_a/b"/>
</dbReference>
<evidence type="ECO:0000313" key="5">
    <source>
        <dbReference type="Proteomes" id="UP000249590"/>
    </source>
</evidence>
<dbReference type="Proteomes" id="UP000249590">
    <property type="component" value="Unassembled WGS sequence"/>
</dbReference>
<dbReference type="Pfam" id="PF20256">
    <property type="entry name" value="MoCoBD_2"/>
    <property type="match status" value="1"/>
</dbReference>
<dbReference type="SMART" id="SM01008">
    <property type="entry name" value="Ald_Xan_dh_C"/>
    <property type="match status" value="1"/>
</dbReference>
<evidence type="ECO:0000256" key="1">
    <source>
        <dbReference type="ARBA" id="ARBA00022505"/>
    </source>
</evidence>
<dbReference type="InterPro" id="IPR036856">
    <property type="entry name" value="Ald_Oxase/Xan_DH_a/b_sf"/>
</dbReference>
<dbReference type="Pfam" id="PF01315">
    <property type="entry name" value="Ald_Xan_dh_C"/>
    <property type="match status" value="1"/>
</dbReference>
<gene>
    <name evidence="4" type="ORF">DLJ53_25475</name>
</gene>
<organism evidence="4 5">
    <name type="scientific">Acuticoccus sediminis</name>
    <dbReference type="NCBI Taxonomy" id="2184697"/>
    <lineage>
        <taxon>Bacteria</taxon>
        <taxon>Pseudomonadati</taxon>
        <taxon>Pseudomonadota</taxon>
        <taxon>Alphaproteobacteria</taxon>
        <taxon>Hyphomicrobiales</taxon>
        <taxon>Amorphaceae</taxon>
        <taxon>Acuticoccus</taxon>
    </lineage>
</organism>
<evidence type="ECO:0000256" key="2">
    <source>
        <dbReference type="ARBA" id="ARBA00023002"/>
    </source>
</evidence>
<proteinExistence type="predicted"/>
<dbReference type="AlphaFoldDB" id="A0A8B2NI31"/>
<dbReference type="InterPro" id="IPR008274">
    <property type="entry name" value="AldOxase/xan_DH_MoCoBD1"/>
</dbReference>
<dbReference type="GO" id="GO:0005506">
    <property type="term" value="F:iron ion binding"/>
    <property type="evidence" value="ECO:0007669"/>
    <property type="project" value="InterPro"/>
</dbReference>
<feature type="domain" description="Aldehyde oxidase/xanthine dehydrogenase a/b hammerhead" evidence="3">
    <location>
        <begin position="26"/>
        <end position="141"/>
    </location>
</feature>
<protein>
    <submittedName>
        <fullName evidence="4">Carbon monoxide dehydrogenase</fullName>
    </submittedName>
</protein>
<dbReference type="InterPro" id="IPR037165">
    <property type="entry name" value="AldOxase/xan_DH_Mopterin-bd_sf"/>
</dbReference>
<dbReference type="RefSeq" id="WP_111350518.1">
    <property type="nucleotide sequence ID" value="NZ_QHHQ01000006.1"/>
</dbReference>
<evidence type="ECO:0000259" key="3">
    <source>
        <dbReference type="SMART" id="SM01008"/>
    </source>
</evidence>
<dbReference type="Gene3D" id="3.30.365.10">
    <property type="entry name" value="Aldehyde oxidase/xanthine dehydrogenase, molybdopterin binding domain"/>
    <property type="match status" value="4"/>
</dbReference>
<comment type="caution">
    <text evidence="4">The sequence shown here is derived from an EMBL/GenBank/DDBJ whole genome shotgun (WGS) entry which is preliminary data.</text>
</comment>
<dbReference type="SUPFAM" id="SSF56003">
    <property type="entry name" value="Molybdenum cofactor-binding domain"/>
    <property type="match status" value="1"/>
</dbReference>
<name>A0A8B2NI31_9HYPH</name>
<reference evidence="4 5" key="1">
    <citation type="submission" date="2018-05" db="EMBL/GenBank/DDBJ databases">
        <title>Acuticoccus sediminis sp. nov., isolated from deep-sea sediment of Indian Ocean.</title>
        <authorList>
            <person name="Liu X."/>
            <person name="Lai Q."/>
            <person name="Du Y."/>
            <person name="Sun F."/>
            <person name="Zhang X."/>
            <person name="Wang S."/>
            <person name="Shao Z."/>
        </authorList>
    </citation>
    <scope>NUCLEOTIDE SEQUENCE [LARGE SCALE GENOMIC DNA]</scope>
    <source>
        <strain evidence="4 5">PTG4-2</strain>
    </source>
</reference>
<dbReference type="EMBL" id="QHHQ01000006">
    <property type="protein sequence ID" value="RAH98982.1"/>
    <property type="molecule type" value="Genomic_DNA"/>
</dbReference>
<dbReference type="InterPro" id="IPR046867">
    <property type="entry name" value="AldOxase/xan_DH_MoCoBD2"/>
</dbReference>